<dbReference type="Proteomes" id="UP000887104">
    <property type="component" value="Unassembled WGS sequence"/>
</dbReference>
<gene>
    <name evidence="3" type="ORF">TUM4438_21410</name>
</gene>
<accession>A0ABQ4PF46</accession>
<evidence type="ECO:0008006" key="5">
    <source>
        <dbReference type="Google" id="ProtNLM"/>
    </source>
</evidence>
<reference evidence="3" key="1">
    <citation type="submission" date="2021-05" db="EMBL/GenBank/DDBJ databases">
        <title>Molecular characterization for Shewanella algae harboring chromosomal blaOXA-55-like strains isolated from clinical and environment sample.</title>
        <authorList>
            <person name="Ohama Y."/>
            <person name="Aoki K."/>
            <person name="Harada S."/>
            <person name="Moriya K."/>
            <person name="Ishii Y."/>
            <person name="Tateda K."/>
        </authorList>
    </citation>
    <scope>NUCLEOTIDE SEQUENCE</scope>
    <source>
        <strain evidence="3">JCM 11563</strain>
    </source>
</reference>
<feature type="coiled-coil region" evidence="1">
    <location>
        <begin position="83"/>
        <end position="143"/>
    </location>
</feature>
<feature type="chain" id="PRO_5045480989" description="DUF1090 domain-containing protein" evidence="2">
    <location>
        <begin position="29"/>
        <end position="144"/>
    </location>
</feature>
<keyword evidence="1" id="KW-0175">Coiled coil</keyword>
<feature type="signal peptide" evidence="2">
    <location>
        <begin position="1"/>
        <end position="28"/>
    </location>
</feature>
<organism evidence="3 4">
    <name type="scientific">Shewanella sairae</name>
    <dbReference type="NCBI Taxonomy" id="190310"/>
    <lineage>
        <taxon>Bacteria</taxon>
        <taxon>Pseudomonadati</taxon>
        <taxon>Pseudomonadota</taxon>
        <taxon>Gammaproteobacteria</taxon>
        <taxon>Alteromonadales</taxon>
        <taxon>Shewanellaceae</taxon>
        <taxon>Shewanella</taxon>
    </lineage>
</organism>
<proteinExistence type="predicted"/>
<protein>
    <recommendedName>
        <fullName evidence="5">DUF1090 domain-containing protein</fullName>
    </recommendedName>
</protein>
<evidence type="ECO:0000313" key="3">
    <source>
        <dbReference type="EMBL" id="GIU46195.1"/>
    </source>
</evidence>
<sequence>MKNTSVVALTAISACILSFALPAKPAFADHHQDCSTMVFCDKKRCEISKQIVMAKAHGNTHKVSGLETALQNVEANCSNDGLKQDLTDEIADVKQQIDKYEASLKEAEEESNLDKTYKYKQKLLSENTKLKQLEQELASLKANP</sequence>
<keyword evidence="4" id="KW-1185">Reference proteome</keyword>
<dbReference type="RefSeq" id="WP_220781183.1">
    <property type="nucleotide sequence ID" value="NZ_BPEY01000034.1"/>
</dbReference>
<dbReference type="EMBL" id="BPEY01000034">
    <property type="protein sequence ID" value="GIU46195.1"/>
    <property type="molecule type" value="Genomic_DNA"/>
</dbReference>
<evidence type="ECO:0000313" key="4">
    <source>
        <dbReference type="Proteomes" id="UP000887104"/>
    </source>
</evidence>
<evidence type="ECO:0000256" key="2">
    <source>
        <dbReference type="SAM" id="SignalP"/>
    </source>
</evidence>
<dbReference type="Pfam" id="PF06476">
    <property type="entry name" value="DUF1090"/>
    <property type="match status" value="1"/>
</dbReference>
<dbReference type="InterPro" id="IPR009468">
    <property type="entry name" value="DUF1090"/>
</dbReference>
<dbReference type="PROSITE" id="PS51257">
    <property type="entry name" value="PROKAR_LIPOPROTEIN"/>
    <property type="match status" value="1"/>
</dbReference>
<keyword evidence="2" id="KW-0732">Signal</keyword>
<evidence type="ECO:0000256" key="1">
    <source>
        <dbReference type="SAM" id="Coils"/>
    </source>
</evidence>
<comment type="caution">
    <text evidence="3">The sequence shown here is derived from an EMBL/GenBank/DDBJ whole genome shotgun (WGS) entry which is preliminary data.</text>
</comment>
<name>A0ABQ4PF46_9GAMM</name>